<dbReference type="PRINTS" id="PR00364">
    <property type="entry name" value="DISEASERSIST"/>
</dbReference>
<dbReference type="InterPro" id="IPR001867">
    <property type="entry name" value="OmpR/PhoB-type_DNA-bd"/>
</dbReference>
<dbReference type="InterPro" id="IPR005158">
    <property type="entry name" value="BTAD"/>
</dbReference>
<dbReference type="SUPFAM" id="SSF52540">
    <property type="entry name" value="P-loop containing nucleoside triphosphate hydrolases"/>
    <property type="match status" value="1"/>
</dbReference>
<dbReference type="SUPFAM" id="SSF48452">
    <property type="entry name" value="TPR-like"/>
    <property type="match status" value="3"/>
</dbReference>
<proteinExistence type="inferred from homology"/>
<dbReference type="SUPFAM" id="SSF46894">
    <property type="entry name" value="C-terminal effector domain of the bipartite response regulators"/>
    <property type="match status" value="1"/>
</dbReference>
<keyword evidence="6" id="KW-1185">Reference proteome</keyword>
<evidence type="ECO:0000256" key="3">
    <source>
        <dbReference type="PROSITE-ProRule" id="PRU01091"/>
    </source>
</evidence>
<keyword evidence="2 3" id="KW-0238">DNA-binding</keyword>
<feature type="domain" description="OmpR/PhoB-type" evidence="4">
    <location>
        <begin position="1"/>
        <end position="96"/>
    </location>
</feature>
<dbReference type="Gene3D" id="1.25.40.10">
    <property type="entry name" value="Tetratricopeptide repeat domain"/>
    <property type="match status" value="3"/>
</dbReference>
<dbReference type="RefSeq" id="WP_182704989.1">
    <property type="nucleotide sequence ID" value="NZ_JACJII010000001.1"/>
</dbReference>
<dbReference type="PANTHER" id="PTHR47691:SF3">
    <property type="entry name" value="HTH-TYPE TRANSCRIPTIONAL REGULATOR RV0890C-RELATED"/>
    <property type="match status" value="1"/>
</dbReference>
<dbReference type="GO" id="GO:0000160">
    <property type="term" value="P:phosphorelay signal transduction system"/>
    <property type="evidence" value="ECO:0007669"/>
    <property type="project" value="InterPro"/>
</dbReference>
<feature type="DNA-binding region" description="OmpR/PhoB-type" evidence="3">
    <location>
        <begin position="1"/>
        <end position="96"/>
    </location>
</feature>
<reference evidence="5 6" key="1">
    <citation type="submission" date="2020-08" db="EMBL/GenBank/DDBJ databases">
        <title>Sequencing the genomes of 1000 actinobacteria strains.</title>
        <authorList>
            <person name="Klenk H.-P."/>
        </authorList>
    </citation>
    <scope>NUCLEOTIDE SEQUENCE [LARGE SCALE GENOMIC DNA]</scope>
    <source>
        <strain evidence="5 6">DSM 45823</strain>
    </source>
</reference>
<dbReference type="Gene3D" id="3.40.50.300">
    <property type="entry name" value="P-loop containing nucleotide triphosphate hydrolases"/>
    <property type="match status" value="1"/>
</dbReference>
<dbReference type="Pfam" id="PF03704">
    <property type="entry name" value="BTAD"/>
    <property type="match status" value="1"/>
</dbReference>
<dbReference type="Proteomes" id="UP000539313">
    <property type="component" value="Unassembled WGS sequence"/>
</dbReference>
<comment type="similarity">
    <text evidence="1">Belongs to the AfsR/DnrI/RedD regulatory family.</text>
</comment>
<dbReference type="GO" id="GO:0003677">
    <property type="term" value="F:DNA binding"/>
    <property type="evidence" value="ECO:0007669"/>
    <property type="project" value="UniProtKB-UniRule"/>
</dbReference>
<protein>
    <submittedName>
        <fullName evidence="5">Putative ATPase/DNA-binding SARP family transcriptional activator</fullName>
    </submittedName>
</protein>
<dbReference type="GO" id="GO:0006355">
    <property type="term" value="P:regulation of DNA-templated transcription"/>
    <property type="evidence" value="ECO:0007669"/>
    <property type="project" value="InterPro"/>
</dbReference>
<dbReference type="InterPro" id="IPR027417">
    <property type="entry name" value="P-loop_NTPase"/>
</dbReference>
<organism evidence="5 6">
    <name type="scientific">Thermomonospora cellulosilytica</name>
    <dbReference type="NCBI Taxonomy" id="1411118"/>
    <lineage>
        <taxon>Bacteria</taxon>
        <taxon>Bacillati</taxon>
        <taxon>Actinomycetota</taxon>
        <taxon>Actinomycetes</taxon>
        <taxon>Streptosporangiales</taxon>
        <taxon>Thermomonosporaceae</taxon>
        <taxon>Thermomonospora</taxon>
    </lineage>
</organism>
<dbReference type="InterPro" id="IPR019734">
    <property type="entry name" value="TPR_rpt"/>
</dbReference>
<evidence type="ECO:0000256" key="2">
    <source>
        <dbReference type="ARBA" id="ARBA00023125"/>
    </source>
</evidence>
<dbReference type="CDD" id="cd15831">
    <property type="entry name" value="BTAD"/>
    <property type="match status" value="1"/>
</dbReference>
<dbReference type="InterPro" id="IPR036388">
    <property type="entry name" value="WH-like_DNA-bd_sf"/>
</dbReference>
<accession>A0A7W3MWE1</accession>
<evidence type="ECO:0000259" key="4">
    <source>
        <dbReference type="PROSITE" id="PS51755"/>
    </source>
</evidence>
<dbReference type="SMART" id="SM00862">
    <property type="entry name" value="Trans_reg_C"/>
    <property type="match status" value="1"/>
</dbReference>
<evidence type="ECO:0000313" key="5">
    <source>
        <dbReference type="EMBL" id="MBA9003144.1"/>
    </source>
</evidence>
<gene>
    <name evidence="5" type="ORF">HNR21_002026</name>
</gene>
<dbReference type="InterPro" id="IPR058852">
    <property type="entry name" value="HTH_77"/>
</dbReference>
<dbReference type="InterPro" id="IPR016032">
    <property type="entry name" value="Sig_transdc_resp-reg_C-effctor"/>
</dbReference>
<dbReference type="EMBL" id="JACJII010000001">
    <property type="protein sequence ID" value="MBA9003144.1"/>
    <property type="molecule type" value="Genomic_DNA"/>
</dbReference>
<dbReference type="SMART" id="SM00028">
    <property type="entry name" value="TPR"/>
    <property type="match status" value="5"/>
</dbReference>
<evidence type="ECO:0000256" key="1">
    <source>
        <dbReference type="ARBA" id="ARBA00005820"/>
    </source>
</evidence>
<dbReference type="AlphaFoldDB" id="A0A7W3MWE1"/>
<dbReference type="PANTHER" id="PTHR47691">
    <property type="entry name" value="REGULATOR-RELATED"/>
    <property type="match status" value="1"/>
</dbReference>
<dbReference type="InterPro" id="IPR011990">
    <property type="entry name" value="TPR-like_helical_dom_sf"/>
</dbReference>
<evidence type="ECO:0000313" key="6">
    <source>
        <dbReference type="Proteomes" id="UP000539313"/>
    </source>
</evidence>
<dbReference type="PROSITE" id="PS51755">
    <property type="entry name" value="OMPR_PHOB"/>
    <property type="match status" value="1"/>
</dbReference>
<dbReference type="Gene3D" id="1.10.10.10">
    <property type="entry name" value="Winged helix-like DNA-binding domain superfamily/Winged helix DNA-binding domain"/>
    <property type="match status" value="1"/>
</dbReference>
<sequence length="1072" mass="114393">MRFGVLGPLGVWTTDGRPVDVPGATVRALLADLLVHAGRPVSADRLAEDLWEGAPPGNPSGALHTKIWQLRRALERAEPGGRELVASRPPGYLLRVNADAVDAGRFTALADRARQTADPRERAALLADALALWRGAAYADFADRGFARAEITRLEERRLTVLEEWAEARLETGDHAALADELGALVAEHPLRERLHAAYMLALHRAGRRSRALEVYRELRERLRDELGLDPGREVAAVHEAVLREDTTPRPPPAPRRAGLPAPLTDLIGREDALERVDALLARGRLVTLTGPGGVGKTRLAVEVARRQGEAFPDGVHLVELGTLGASADRAALEEAVATVLGLRDAPGRTRPGGPGDRLVGALRARRSLLVLDNCEHVADTAAELAEFLLQYAPDLRILVTSQVPLGIPGEQVEVVAPLRVPAPDADPAAVAGSAAARLFTARAAAAAPGFALDAGNAAAVAAICRRLDGIPLALELAATRVRAMGVHELAHRLDDRFRLLDSGRRAAPPRQRTLRAMIDWSWEPLGDAERAVLRRLAVHADGCTLHAAERTCAGAPVAAGQVPGLLARLVDRSLVAVTDGADGPRYRLLETVAAYCTERLREAGELDRATARHLRHYTALAEEAEPQLRGHGQRRWLAVLDAETANLRAALDGAVRDGAADSALRLVNALAWYWILRGRLREAARSLDRALALDGPPGAAAEAAAWRAGVGLMTGEAVRLPPPYERRDGDPVRLARAHWFLGAALFNFGDRTAGERVATRALADFRALGDRWGEAAALWTLGWYALVRCDLAALRRDAERSHELFRALGDRWGQLQATDNLAELAEITGDYAQAARLHRDGLAIAEELGLWTDVPVKLAGLGRIALLTGDPARAAELYGRARRMAAEQSNRFWEIVAVAGLGAVARRRGDTDLAERHLREALDGYRRIGYEPGIAQTLADLGFLAERRGDVDEALALHLEGSAAARATGDPRAVALALEGLAGVRARAGDHAHAARLLGTAAATREAVGAPLPPAERSEVDRIAAAARRALGEEVFAAELARGRDTGPGEQLAAFTGAAAGGAPPPAAAEG</sequence>
<comment type="caution">
    <text evidence="5">The sequence shown here is derived from an EMBL/GenBank/DDBJ whole genome shotgun (WGS) entry which is preliminary data.</text>
</comment>
<dbReference type="Pfam" id="PF25872">
    <property type="entry name" value="HTH_77"/>
    <property type="match status" value="1"/>
</dbReference>
<dbReference type="SMART" id="SM01043">
    <property type="entry name" value="BTAD"/>
    <property type="match status" value="1"/>
</dbReference>
<name>A0A7W3MWE1_9ACTN</name>
<dbReference type="Pfam" id="PF00486">
    <property type="entry name" value="Trans_reg_C"/>
    <property type="match status" value="1"/>
</dbReference>